<dbReference type="KEGG" id="tsy:THSYN_11830"/>
<dbReference type="PANTHER" id="PTHR44591:SF3">
    <property type="entry name" value="RESPONSE REGULATORY DOMAIN-CONTAINING PROTEIN"/>
    <property type="match status" value="1"/>
</dbReference>
<proteinExistence type="predicted"/>
<dbReference type="InterPro" id="IPR050595">
    <property type="entry name" value="Bact_response_regulator"/>
</dbReference>
<dbReference type="Proteomes" id="UP000232638">
    <property type="component" value="Chromosome"/>
</dbReference>
<feature type="modified residue" description="4-aspartylphosphate" evidence="2">
    <location>
        <position position="70"/>
    </location>
</feature>
<evidence type="ECO:0000256" key="1">
    <source>
        <dbReference type="ARBA" id="ARBA00022553"/>
    </source>
</evidence>
<dbReference type="PROSITE" id="PS50110">
    <property type="entry name" value="RESPONSE_REGULATORY"/>
    <property type="match status" value="1"/>
</dbReference>
<reference evidence="4 5" key="1">
    <citation type="submission" date="2017-03" db="EMBL/GenBank/DDBJ databases">
        <title>Complete genome sequence of Candidatus 'Thiodictyon syntrophicum' sp. nov. strain Cad16T, a photolithoautotroph purple sulfur bacterium isolated from an alpine meromictic lake.</title>
        <authorList>
            <person name="Luedin S.M."/>
            <person name="Pothier J.F."/>
            <person name="Danza F."/>
            <person name="Storelli N."/>
            <person name="Wittwer M."/>
            <person name="Tonolla M."/>
        </authorList>
    </citation>
    <scope>NUCLEOTIDE SEQUENCE [LARGE SCALE GENOMIC DNA]</scope>
    <source>
        <strain evidence="4 5">Cad16T</strain>
    </source>
</reference>
<dbReference type="SUPFAM" id="SSF52172">
    <property type="entry name" value="CheY-like"/>
    <property type="match status" value="1"/>
</dbReference>
<evidence type="ECO:0000256" key="2">
    <source>
        <dbReference type="PROSITE-ProRule" id="PRU00169"/>
    </source>
</evidence>
<keyword evidence="1 2" id="KW-0597">Phosphoprotein</keyword>
<dbReference type="OrthoDB" id="5637927at2"/>
<keyword evidence="5" id="KW-1185">Reference proteome</keyword>
<dbReference type="SMART" id="SM00448">
    <property type="entry name" value="REC"/>
    <property type="match status" value="1"/>
</dbReference>
<accession>A0A2K8U7Q7</accession>
<evidence type="ECO:0000313" key="5">
    <source>
        <dbReference type="Proteomes" id="UP000232638"/>
    </source>
</evidence>
<dbReference type="InterPro" id="IPR001789">
    <property type="entry name" value="Sig_transdc_resp-reg_receiver"/>
</dbReference>
<dbReference type="RefSeq" id="WP_100919343.1">
    <property type="nucleotide sequence ID" value="NZ_CP020370.1"/>
</dbReference>
<name>A0A2K8U7Q7_9GAMM</name>
<evidence type="ECO:0000259" key="3">
    <source>
        <dbReference type="PROSITE" id="PS50110"/>
    </source>
</evidence>
<feature type="domain" description="Response regulatory" evidence="3">
    <location>
        <begin position="21"/>
        <end position="138"/>
    </location>
</feature>
<sequence length="143" mass="15313">MSGPDESAAAGGATGVRIAPAFLTVDDEPDINWILGRLIARRGFPVHHALCAQEAIDLSHHTPYRAVFVDAKLPDMSGMVLIKHLRDLLGDPFVVLISGYFFADDPAVDQALQSGLIQGFVAKPFLHGEILALIDRIAAIGTD</sequence>
<dbReference type="Gene3D" id="3.40.50.2300">
    <property type="match status" value="1"/>
</dbReference>
<dbReference type="AlphaFoldDB" id="A0A2K8U7Q7"/>
<dbReference type="Pfam" id="PF00072">
    <property type="entry name" value="Response_reg"/>
    <property type="match status" value="1"/>
</dbReference>
<evidence type="ECO:0000313" key="4">
    <source>
        <dbReference type="EMBL" id="AUB81577.1"/>
    </source>
</evidence>
<dbReference type="CDD" id="cd00156">
    <property type="entry name" value="REC"/>
    <property type="match status" value="1"/>
</dbReference>
<gene>
    <name evidence="4" type="ORF">THSYN_11830</name>
</gene>
<dbReference type="InterPro" id="IPR011006">
    <property type="entry name" value="CheY-like_superfamily"/>
</dbReference>
<dbReference type="PANTHER" id="PTHR44591">
    <property type="entry name" value="STRESS RESPONSE REGULATOR PROTEIN 1"/>
    <property type="match status" value="1"/>
</dbReference>
<dbReference type="EMBL" id="CP020370">
    <property type="protein sequence ID" value="AUB81577.1"/>
    <property type="molecule type" value="Genomic_DNA"/>
</dbReference>
<organism evidence="4 5">
    <name type="scientific">Candidatus Thiodictyon syntrophicum</name>
    <dbReference type="NCBI Taxonomy" id="1166950"/>
    <lineage>
        <taxon>Bacteria</taxon>
        <taxon>Pseudomonadati</taxon>
        <taxon>Pseudomonadota</taxon>
        <taxon>Gammaproteobacteria</taxon>
        <taxon>Chromatiales</taxon>
        <taxon>Chromatiaceae</taxon>
        <taxon>Thiodictyon</taxon>
    </lineage>
</organism>
<dbReference type="GO" id="GO:0000160">
    <property type="term" value="P:phosphorelay signal transduction system"/>
    <property type="evidence" value="ECO:0007669"/>
    <property type="project" value="InterPro"/>
</dbReference>
<protein>
    <recommendedName>
        <fullName evidence="3">Response regulatory domain-containing protein</fullName>
    </recommendedName>
</protein>